<dbReference type="PANTHER" id="PTHR30055:SF241">
    <property type="entry name" value="TRANSCRIPTIONAL REGULATORY PROTEIN"/>
    <property type="match status" value="1"/>
</dbReference>
<dbReference type="PANTHER" id="PTHR30055">
    <property type="entry name" value="HTH-TYPE TRANSCRIPTIONAL REGULATOR RUTR"/>
    <property type="match status" value="1"/>
</dbReference>
<dbReference type="Gene3D" id="1.10.357.10">
    <property type="entry name" value="Tetracycline Repressor, domain 2"/>
    <property type="match status" value="1"/>
</dbReference>
<keyword evidence="1 2" id="KW-0238">DNA-binding</keyword>
<dbReference type="AlphaFoldDB" id="A0A934UXC7"/>
<dbReference type="InterPro" id="IPR001647">
    <property type="entry name" value="HTH_TetR"/>
</dbReference>
<dbReference type="GO" id="GO:0000976">
    <property type="term" value="F:transcription cis-regulatory region binding"/>
    <property type="evidence" value="ECO:0007669"/>
    <property type="project" value="TreeGrafter"/>
</dbReference>
<protein>
    <submittedName>
        <fullName evidence="4">TetR/AcrR family transcriptional regulator</fullName>
    </submittedName>
</protein>
<evidence type="ECO:0000259" key="3">
    <source>
        <dbReference type="PROSITE" id="PS50977"/>
    </source>
</evidence>
<dbReference type="PROSITE" id="PS50977">
    <property type="entry name" value="HTH_TETR_2"/>
    <property type="match status" value="1"/>
</dbReference>
<feature type="DNA-binding region" description="H-T-H motif" evidence="2">
    <location>
        <begin position="30"/>
        <end position="49"/>
    </location>
</feature>
<dbReference type="Pfam" id="PF00440">
    <property type="entry name" value="TetR_N"/>
    <property type="match status" value="1"/>
</dbReference>
<proteinExistence type="predicted"/>
<evidence type="ECO:0000313" key="4">
    <source>
        <dbReference type="EMBL" id="MBK0421880.1"/>
    </source>
</evidence>
<dbReference type="EMBL" id="JAEHOI010000006">
    <property type="protein sequence ID" value="MBK0421880.1"/>
    <property type="molecule type" value="Genomic_DNA"/>
</dbReference>
<evidence type="ECO:0000256" key="1">
    <source>
        <dbReference type="ARBA" id="ARBA00023125"/>
    </source>
</evidence>
<dbReference type="Proteomes" id="UP000618733">
    <property type="component" value="Unassembled WGS sequence"/>
</dbReference>
<organism evidence="4 5">
    <name type="scientific">Leucobacter edaphi</name>
    <dbReference type="NCBI Taxonomy" id="2796472"/>
    <lineage>
        <taxon>Bacteria</taxon>
        <taxon>Bacillati</taxon>
        <taxon>Actinomycetota</taxon>
        <taxon>Actinomycetes</taxon>
        <taxon>Micrococcales</taxon>
        <taxon>Microbacteriaceae</taxon>
        <taxon>Leucobacter</taxon>
    </lineage>
</organism>
<name>A0A934UXC7_9MICO</name>
<dbReference type="InterPro" id="IPR009057">
    <property type="entry name" value="Homeodomain-like_sf"/>
</dbReference>
<sequence>MLTPRRQQTRARLLDAATLVFAEEGFLGASVESITQRAGFTRGAFYSNFSSKEELFLALLDREYATRAASIRERAATMAEIIRSEGRTISPADASRFVSEFFAPTGDEALWYALEAEFTLLAMREPESAPEFIDFVGRFSGELGSLVEEIALAAGRHFVIPVERAMPVLSGIYDRAFRMTALRGADAPEGLNELGDRVAELVFALTAPNAAGAECPFPLPGSPEGSAPN</sequence>
<evidence type="ECO:0000256" key="2">
    <source>
        <dbReference type="PROSITE-ProRule" id="PRU00335"/>
    </source>
</evidence>
<feature type="domain" description="HTH tetR-type" evidence="3">
    <location>
        <begin position="7"/>
        <end position="67"/>
    </location>
</feature>
<dbReference type="SUPFAM" id="SSF46689">
    <property type="entry name" value="Homeodomain-like"/>
    <property type="match status" value="1"/>
</dbReference>
<reference evidence="4" key="1">
    <citation type="submission" date="2020-12" db="EMBL/GenBank/DDBJ databases">
        <title>Leucobacter sp. CAS2, isolated from Chromium sludge.</title>
        <authorList>
            <person name="Xu Z."/>
        </authorList>
    </citation>
    <scope>NUCLEOTIDE SEQUENCE</scope>
    <source>
        <strain evidence="4">CSA2</strain>
    </source>
</reference>
<dbReference type="PRINTS" id="PR00455">
    <property type="entry name" value="HTHTETR"/>
</dbReference>
<evidence type="ECO:0000313" key="5">
    <source>
        <dbReference type="Proteomes" id="UP000618733"/>
    </source>
</evidence>
<dbReference type="InterPro" id="IPR050109">
    <property type="entry name" value="HTH-type_TetR-like_transc_reg"/>
</dbReference>
<dbReference type="GO" id="GO:0003700">
    <property type="term" value="F:DNA-binding transcription factor activity"/>
    <property type="evidence" value="ECO:0007669"/>
    <property type="project" value="TreeGrafter"/>
</dbReference>
<gene>
    <name evidence="4" type="ORF">JD292_07310</name>
</gene>
<accession>A0A934UXC7</accession>
<comment type="caution">
    <text evidence="4">The sequence shown here is derived from an EMBL/GenBank/DDBJ whole genome shotgun (WGS) entry which is preliminary data.</text>
</comment>
<keyword evidence="5" id="KW-1185">Reference proteome</keyword>